<evidence type="ECO:0000256" key="4">
    <source>
        <dbReference type="ARBA" id="ARBA00022801"/>
    </source>
</evidence>
<dbReference type="InterPro" id="IPR001314">
    <property type="entry name" value="Peptidase_S1A"/>
</dbReference>
<evidence type="ECO:0000256" key="1">
    <source>
        <dbReference type="ARBA" id="ARBA00007664"/>
    </source>
</evidence>
<dbReference type="PROSITE" id="PS00134">
    <property type="entry name" value="TRYPSIN_HIS"/>
    <property type="match status" value="1"/>
</dbReference>
<keyword evidence="5 8" id="KW-0720">Serine protease</keyword>
<evidence type="ECO:0000256" key="2">
    <source>
        <dbReference type="ARBA" id="ARBA00022670"/>
    </source>
</evidence>
<organism evidence="10 11">
    <name type="scientific">Trichogramma brassicae</name>
    <dbReference type="NCBI Taxonomy" id="86971"/>
    <lineage>
        <taxon>Eukaryota</taxon>
        <taxon>Metazoa</taxon>
        <taxon>Ecdysozoa</taxon>
        <taxon>Arthropoda</taxon>
        <taxon>Hexapoda</taxon>
        <taxon>Insecta</taxon>
        <taxon>Pterygota</taxon>
        <taxon>Neoptera</taxon>
        <taxon>Endopterygota</taxon>
        <taxon>Hymenoptera</taxon>
        <taxon>Apocrita</taxon>
        <taxon>Proctotrupomorpha</taxon>
        <taxon>Chalcidoidea</taxon>
        <taxon>Trichogrammatidae</taxon>
        <taxon>Trichogramma</taxon>
    </lineage>
</organism>
<gene>
    <name evidence="10" type="ORF">TBRA_LOCUS3583</name>
</gene>
<feature type="domain" description="Peptidase S1" evidence="9">
    <location>
        <begin position="1"/>
        <end position="206"/>
    </location>
</feature>
<protein>
    <recommendedName>
        <fullName evidence="9">Peptidase S1 domain-containing protein</fullName>
    </recommendedName>
</protein>
<dbReference type="InterPro" id="IPR043504">
    <property type="entry name" value="Peptidase_S1_PA_chymotrypsin"/>
</dbReference>
<dbReference type="PROSITE" id="PS00135">
    <property type="entry name" value="TRYPSIN_SER"/>
    <property type="match status" value="1"/>
</dbReference>
<name>A0A6H5I2Q2_9HYME</name>
<dbReference type="SUPFAM" id="SSF50494">
    <property type="entry name" value="Trypsin-like serine proteases"/>
    <property type="match status" value="1"/>
</dbReference>
<keyword evidence="11" id="KW-1185">Reference proteome</keyword>
<dbReference type="PANTHER" id="PTHR24252:SF17">
    <property type="entry name" value="SUPPRESSOR OF TUMORIGENICITY 14 PROTEIN HOMOLOG-RELATED"/>
    <property type="match status" value="1"/>
</dbReference>
<evidence type="ECO:0000256" key="5">
    <source>
        <dbReference type="ARBA" id="ARBA00022825"/>
    </source>
</evidence>
<dbReference type="GO" id="GO:0006508">
    <property type="term" value="P:proteolysis"/>
    <property type="evidence" value="ECO:0007669"/>
    <property type="project" value="UniProtKB-KW"/>
</dbReference>
<keyword evidence="4 8" id="KW-0378">Hydrolase</keyword>
<keyword evidence="3" id="KW-0732">Signal</keyword>
<comment type="similarity">
    <text evidence="1">Belongs to the peptidase S1 family.</text>
</comment>
<evidence type="ECO:0000313" key="10">
    <source>
        <dbReference type="EMBL" id="CAB0031616.1"/>
    </source>
</evidence>
<sequence>MSRHRCGGAIISSNWIVTAAHCVRAMNAFGITVKAGSTTLSGRGQVVRAKQIIRHENYARWKSDSDIALIQVNPPLSFGSNVQPIDLADFSEDYEPGSKASVTGWGVFTRAGEISNYLREVAVPIISNDECMELYEGRDITERMLCAGYVGVGGRDACQGDSGGPLVLSGRLIGLVSWGIDCASPRYPGVYTRITALRSWINSKTGL</sequence>
<dbReference type="AlphaFoldDB" id="A0A6H5I2Q2"/>
<dbReference type="PROSITE" id="PS50240">
    <property type="entry name" value="TRYPSIN_DOM"/>
    <property type="match status" value="1"/>
</dbReference>
<dbReference type="EMBL" id="CADCXV010000648">
    <property type="protein sequence ID" value="CAB0031616.1"/>
    <property type="molecule type" value="Genomic_DNA"/>
</dbReference>
<dbReference type="InterPro" id="IPR001254">
    <property type="entry name" value="Trypsin_dom"/>
</dbReference>
<dbReference type="FunFam" id="2.40.10.10:FF:000077">
    <property type="entry name" value="Predicted protein"/>
    <property type="match status" value="1"/>
</dbReference>
<dbReference type="Gene3D" id="2.40.10.10">
    <property type="entry name" value="Trypsin-like serine proteases"/>
    <property type="match status" value="1"/>
</dbReference>
<evidence type="ECO:0000313" key="11">
    <source>
        <dbReference type="Proteomes" id="UP000479190"/>
    </source>
</evidence>
<evidence type="ECO:0000256" key="3">
    <source>
        <dbReference type="ARBA" id="ARBA00022729"/>
    </source>
</evidence>
<dbReference type="InterPro" id="IPR009003">
    <property type="entry name" value="Peptidase_S1_PA"/>
</dbReference>
<keyword evidence="6" id="KW-0865">Zymogen</keyword>
<keyword evidence="2 8" id="KW-0645">Protease</keyword>
<reference evidence="10 11" key="1">
    <citation type="submission" date="2020-02" db="EMBL/GenBank/DDBJ databases">
        <authorList>
            <person name="Ferguson B K."/>
        </authorList>
    </citation>
    <scope>NUCLEOTIDE SEQUENCE [LARGE SCALE GENOMIC DNA]</scope>
</reference>
<proteinExistence type="inferred from homology"/>
<dbReference type="SMART" id="SM00020">
    <property type="entry name" value="Tryp_SPc"/>
    <property type="match status" value="1"/>
</dbReference>
<dbReference type="Proteomes" id="UP000479190">
    <property type="component" value="Unassembled WGS sequence"/>
</dbReference>
<evidence type="ECO:0000256" key="7">
    <source>
        <dbReference type="ARBA" id="ARBA00023157"/>
    </source>
</evidence>
<evidence type="ECO:0000256" key="6">
    <source>
        <dbReference type="ARBA" id="ARBA00023145"/>
    </source>
</evidence>
<evidence type="ECO:0000259" key="9">
    <source>
        <dbReference type="PROSITE" id="PS50240"/>
    </source>
</evidence>
<dbReference type="InterPro" id="IPR033116">
    <property type="entry name" value="TRYPSIN_SER"/>
</dbReference>
<dbReference type="GO" id="GO:0004252">
    <property type="term" value="F:serine-type endopeptidase activity"/>
    <property type="evidence" value="ECO:0007669"/>
    <property type="project" value="InterPro"/>
</dbReference>
<dbReference type="CDD" id="cd00190">
    <property type="entry name" value="Tryp_SPc"/>
    <property type="match status" value="1"/>
</dbReference>
<dbReference type="PRINTS" id="PR00722">
    <property type="entry name" value="CHYMOTRYPSIN"/>
</dbReference>
<evidence type="ECO:0000256" key="8">
    <source>
        <dbReference type="RuleBase" id="RU363034"/>
    </source>
</evidence>
<keyword evidence="7" id="KW-1015">Disulfide bond</keyword>
<dbReference type="OrthoDB" id="10059102at2759"/>
<accession>A0A6H5I2Q2</accession>
<dbReference type="Pfam" id="PF00089">
    <property type="entry name" value="Trypsin"/>
    <property type="match status" value="1"/>
</dbReference>
<dbReference type="InterPro" id="IPR018114">
    <property type="entry name" value="TRYPSIN_HIS"/>
</dbReference>
<dbReference type="PANTHER" id="PTHR24252">
    <property type="entry name" value="ACROSIN-RELATED"/>
    <property type="match status" value="1"/>
</dbReference>